<dbReference type="AlphaFoldDB" id="A0A934K964"/>
<evidence type="ECO:0000256" key="3">
    <source>
        <dbReference type="ARBA" id="ARBA00022729"/>
    </source>
</evidence>
<dbReference type="PANTHER" id="PTHR46847:SF1">
    <property type="entry name" value="D-ALLOSE-BINDING PERIPLASMIC PROTEIN-RELATED"/>
    <property type="match status" value="1"/>
</dbReference>
<dbReference type="Proteomes" id="UP000612893">
    <property type="component" value="Unassembled WGS sequence"/>
</dbReference>
<dbReference type="PANTHER" id="PTHR46847">
    <property type="entry name" value="D-ALLOSE-BINDING PERIPLASMIC PROTEIN-RELATED"/>
    <property type="match status" value="1"/>
</dbReference>
<dbReference type="CDD" id="cd01536">
    <property type="entry name" value="PBP1_ABC_sugar_binding-like"/>
    <property type="match status" value="1"/>
</dbReference>
<dbReference type="PROSITE" id="PS51257">
    <property type="entry name" value="PROKAR_LIPOPROTEIN"/>
    <property type="match status" value="1"/>
</dbReference>
<dbReference type="RefSeq" id="WP_338204520.1">
    <property type="nucleotide sequence ID" value="NZ_JAEKNR010000215.1"/>
</dbReference>
<organism evidence="6 7">
    <name type="scientific">Candidatus Nephthysia bennettiae</name>
    <dbReference type="NCBI Taxonomy" id="3127016"/>
    <lineage>
        <taxon>Bacteria</taxon>
        <taxon>Bacillati</taxon>
        <taxon>Candidatus Dormiibacterota</taxon>
        <taxon>Candidatus Dormibacteria</taxon>
        <taxon>Candidatus Dormibacterales</taxon>
        <taxon>Candidatus Dormibacteraceae</taxon>
        <taxon>Candidatus Nephthysia</taxon>
    </lineage>
</organism>
<proteinExistence type="inferred from homology"/>
<dbReference type="InterPro" id="IPR028082">
    <property type="entry name" value="Peripla_BP_I"/>
</dbReference>
<feature type="chain" id="PRO_5037320359" evidence="4">
    <location>
        <begin position="28"/>
        <end position="386"/>
    </location>
</feature>
<dbReference type="InterPro" id="IPR025997">
    <property type="entry name" value="SBP_2_dom"/>
</dbReference>
<dbReference type="EMBL" id="JAEKNR010000215">
    <property type="protein sequence ID" value="MBJ7600610.1"/>
    <property type="molecule type" value="Genomic_DNA"/>
</dbReference>
<feature type="domain" description="Periplasmic binding protein" evidence="5">
    <location>
        <begin position="81"/>
        <end position="339"/>
    </location>
</feature>
<reference evidence="6" key="1">
    <citation type="submission" date="2020-10" db="EMBL/GenBank/DDBJ databases">
        <title>Ca. Dormibacterota MAGs.</title>
        <authorList>
            <person name="Montgomery K."/>
        </authorList>
    </citation>
    <scope>NUCLEOTIDE SEQUENCE [LARGE SCALE GENOMIC DNA]</scope>
    <source>
        <strain evidence="6">SC8812_S17_10</strain>
    </source>
</reference>
<gene>
    <name evidence="6" type="ORF">JF922_21395</name>
</gene>
<comment type="caution">
    <text evidence="6">The sequence shown here is derived from an EMBL/GenBank/DDBJ whole genome shotgun (WGS) entry which is preliminary data.</text>
</comment>
<protein>
    <submittedName>
        <fullName evidence="6">Sugar ABC transporter substrate-binding protein</fullName>
    </submittedName>
</protein>
<dbReference type="SUPFAM" id="SSF53822">
    <property type="entry name" value="Periplasmic binding protein-like I"/>
    <property type="match status" value="1"/>
</dbReference>
<evidence type="ECO:0000313" key="6">
    <source>
        <dbReference type="EMBL" id="MBJ7600610.1"/>
    </source>
</evidence>
<keyword evidence="7" id="KW-1185">Reference proteome</keyword>
<accession>A0A934K964</accession>
<evidence type="ECO:0000256" key="2">
    <source>
        <dbReference type="ARBA" id="ARBA00007639"/>
    </source>
</evidence>
<feature type="signal peptide" evidence="4">
    <location>
        <begin position="1"/>
        <end position="27"/>
    </location>
</feature>
<dbReference type="GO" id="GO:0030313">
    <property type="term" value="C:cell envelope"/>
    <property type="evidence" value="ECO:0007669"/>
    <property type="project" value="UniProtKB-SubCell"/>
</dbReference>
<evidence type="ECO:0000256" key="4">
    <source>
        <dbReference type="SAM" id="SignalP"/>
    </source>
</evidence>
<comment type="subcellular location">
    <subcellularLocation>
        <location evidence="1">Cell envelope</location>
    </subcellularLocation>
</comment>
<sequence>MTISKRLKSFYPMLGSMILALSIVGCGGQTNSSGGSSTSGVDLTYVTAQIDKYKSQPTFMPPGPAFDASKAKGKLIFNIPFSSELPFNKITDDTMATVAKQAGVQFINYSNQGQPSQQLQGIQTAIARKADLIFLEGAPDPALFGPQLMAAHNAGIPVVVSHFYDASQSPPGNLPPLVVIPARHNEASRLEADYAIRENKGNVHALIISANEISPSRGMVAAIQDEFKARCGSSCTTTVVDVAVPDFSTKVQSEVQSALVRDPKINYVIPFIDGLTQFAAPGILAAGRSKQVKIVSYNGSAFVLKMIQDHNIVSADIGEDLLRLGYSNMDQALRVLSGAEPVKKEAYALRVWDSSNVNATGTPPDQTAGYGNDFIQGFPKLWGLQT</sequence>
<evidence type="ECO:0000313" key="7">
    <source>
        <dbReference type="Proteomes" id="UP000612893"/>
    </source>
</evidence>
<dbReference type="Gene3D" id="3.40.50.2300">
    <property type="match status" value="2"/>
</dbReference>
<keyword evidence="3 4" id="KW-0732">Signal</keyword>
<evidence type="ECO:0000256" key="1">
    <source>
        <dbReference type="ARBA" id="ARBA00004196"/>
    </source>
</evidence>
<dbReference type="GO" id="GO:0030246">
    <property type="term" value="F:carbohydrate binding"/>
    <property type="evidence" value="ECO:0007669"/>
    <property type="project" value="UniProtKB-ARBA"/>
</dbReference>
<evidence type="ECO:0000259" key="5">
    <source>
        <dbReference type="Pfam" id="PF13407"/>
    </source>
</evidence>
<dbReference type="Pfam" id="PF13407">
    <property type="entry name" value="Peripla_BP_4"/>
    <property type="match status" value="1"/>
</dbReference>
<name>A0A934K964_9BACT</name>
<comment type="similarity">
    <text evidence="2">Belongs to the bacterial solute-binding protein 2 family.</text>
</comment>